<dbReference type="InterPro" id="IPR003018">
    <property type="entry name" value="GAF"/>
</dbReference>
<dbReference type="Gene3D" id="3.30.450.40">
    <property type="match status" value="1"/>
</dbReference>
<sequence>MNHESYLRAVGLPDLADVPTDAAQRGASLVARPPHATASAETVEERYVYPVPEEGEDGACGVGLADEKYNLAPICGLEYDRERLRDHPNTARLVALHETVQRVAEETNVDWVGVYRRATNPDGEEVLVKEAYVGDHSRAEFPLTEAFAERSNNSTVGLTGDAVLVNDVEDHDGPYYECDGRVESEFCCPILAGDDVIGIVDAEAHEPGFFTEERVLTIAGACAGLADSDLLTPPRVEA</sequence>
<dbReference type="InterPro" id="IPR029016">
    <property type="entry name" value="GAF-like_dom_sf"/>
</dbReference>
<dbReference type="GeneID" id="69118045"/>
<proteinExistence type="predicted"/>
<evidence type="ECO:0000313" key="3">
    <source>
        <dbReference type="Proteomes" id="UP001595660"/>
    </source>
</evidence>
<protein>
    <submittedName>
        <fullName evidence="2">GAF domain-containing protein</fullName>
    </submittedName>
</protein>
<reference evidence="2 3" key="1">
    <citation type="journal article" date="2019" name="Int. J. Syst. Evol. Microbiol.">
        <title>The Global Catalogue of Microorganisms (GCM) 10K type strain sequencing project: providing services to taxonomists for standard genome sequencing and annotation.</title>
        <authorList>
            <consortium name="The Broad Institute Genomics Platform"/>
            <consortium name="The Broad Institute Genome Sequencing Center for Infectious Disease"/>
            <person name="Wu L."/>
            <person name="Ma J."/>
        </authorList>
    </citation>
    <scope>NUCLEOTIDE SEQUENCE [LARGE SCALE GENOMIC DNA]</scope>
    <source>
        <strain evidence="2 3">CGMCC 1.12562</strain>
    </source>
</reference>
<feature type="domain" description="GAF" evidence="1">
    <location>
        <begin position="95"/>
        <end position="215"/>
    </location>
</feature>
<dbReference type="RefSeq" id="WP_232569484.1">
    <property type="nucleotide sequence ID" value="NZ_CP089466.1"/>
</dbReference>
<evidence type="ECO:0000313" key="2">
    <source>
        <dbReference type="EMBL" id="MFC3478942.1"/>
    </source>
</evidence>
<name>A0ABD5NIW3_9EURY</name>
<dbReference type="Pfam" id="PF01590">
    <property type="entry name" value="GAF"/>
    <property type="match status" value="1"/>
</dbReference>
<dbReference type="AlphaFoldDB" id="A0ABD5NIW3"/>
<keyword evidence="3" id="KW-1185">Reference proteome</keyword>
<dbReference type="Proteomes" id="UP001595660">
    <property type="component" value="Unassembled WGS sequence"/>
</dbReference>
<evidence type="ECO:0000259" key="1">
    <source>
        <dbReference type="Pfam" id="PF01590"/>
    </source>
</evidence>
<comment type="caution">
    <text evidence="2">The sequence shown here is derived from an EMBL/GenBank/DDBJ whole genome shotgun (WGS) entry which is preliminary data.</text>
</comment>
<dbReference type="EMBL" id="JBHRWN010000002">
    <property type="protein sequence ID" value="MFC3478942.1"/>
    <property type="molecule type" value="Genomic_DNA"/>
</dbReference>
<accession>A0ABD5NIW3</accession>
<organism evidence="2 3">
    <name type="scientific">Halobacterium litoreum</name>
    <dbReference type="NCBI Taxonomy" id="2039234"/>
    <lineage>
        <taxon>Archaea</taxon>
        <taxon>Methanobacteriati</taxon>
        <taxon>Methanobacteriota</taxon>
        <taxon>Stenosarchaea group</taxon>
        <taxon>Halobacteria</taxon>
        <taxon>Halobacteriales</taxon>
        <taxon>Halobacteriaceae</taxon>
        <taxon>Halobacterium</taxon>
    </lineage>
</organism>
<gene>
    <name evidence="2" type="ORF">ACFOKC_14515</name>
</gene>
<dbReference type="SUPFAM" id="SSF55781">
    <property type="entry name" value="GAF domain-like"/>
    <property type="match status" value="1"/>
</dbReference>